<accession>A0A6G0TNE7</accession>
<dbReference type="EMBL" id="VYZN01000025">
    <property type="protein sequence ID" value="KAE9535593.1"/>
    <property type="molecule type" value="Genomic_DNA"/>
</dbReference>
<comment type="caution">
    <text evidence="1">The sequence shown here is derived from an EMBL/GenBank/DDBJ whole genome shotgun (WGS) entry which is preliminary data.</text>
</comment>
<dbReference type="AlphaFoldDB" id="A0A6G0TNE7"/>
<reference evidence="1 2" key="1">
    <citation type="submission" date="2019-08" db="EMBL/GenBank/DDBJ databases">
        <title>The genome of the soybean aphid Biotype 1, its phylome, world population structure and adaptation to the North American continent.</title>
        <authorList>
            <person name="Giordano R."/>
            <person name="Donthu R.K."/>
            <person name="Hernandez A.G."/>
            <person name="Wright C.L."/>
            <person name="Zimin A.V."/>
        </authorList>
    </citation>
    <scope>NUCLEOTIDE SEQUENCE [LARGE SCALE GENOMIC DNA]</scope>
    <source>
        <tissue evidence="1">Whole aphids</tissue>
    </source>
</reference>
<protein>
    <submittedName>
        <fullName evidence="1">Uncharacterized protein</fullName>
    </submittedName>
</protein>
<dbReference type="Proteomes" id="UP000475862">
    <property type="component" value="Unassembled WGS sequence"/>
</dbReference>
<keyword evidence="2" id="KW-1185">Reference proteome</keyword>
<evidence type="ECO:0000313" key="1">
    <source>
        <dbReference type="EMBL" id="KAE9535593.1"/>
    </source>
</evidence>
<evidence type="ECO:0000313" key="2">
    <source>
        <dbReference type="Proteomes" id="UP000475862"/>
    </source>
</evidence>
<gene>
    <name evidence="1" type="ORF">AGLY_007494</name>
</gene>
<proteinExistence type="predicted"/>
<organism evidence="1 2">
    <name type="scientific">Aphis glycines</name>
    <name type="common">Soybean aphid</name>
    <dbReference type="NCBI Taxonomy" id="307491"/>
    <lineage>
        <taxon>Eukaryota</taxon>
        <taxon>Metazoa</taxon>
        <taxon>Ecdysozoa</taxon>
        <taxon>Arthropoda</taxon>
        <taxon>Hexapoda</taxon>
        <taxon>Insecta</taxon>
        <taxon>Pterygota</taxon>
        <taxon>Neoptera</taxon>
        <taxon>Paraneoptera</taxon>
        <taxon>Hemiptera</taxon>
        <taxon>Sternorrhyncha</taxon>
        <taxon>Aphidomorpha</taxon>
        <taxon>Aphidoidea</taxon>
        <taxon>Aphididae</taxon>
        <taxon>Aphidini</taxon>
        <taxon>Aphis</taxon>
        <taxon>Aphis</taxon>
    </lineage>
</organism>
<name>A0A6G0TNE7_APHGL</name>
<sequence length="218" mass="25271">MIKLVGEKVIQLPIQGHTFQITISINSDHNKQYAKIFGFLTFSREGDMYLPFHHMGALGDTCPQYPLAYYSDIHNIILIPLNTISGSVDFLSIKLLFKIHKYPPINCCHVNLEKRERENIHGEDSSHELEIDYETIPAQSNRYSTPKIYVIIVKTLYSYSYTMNNRITRFVILYSPGHEYPYIVLFPTGPDNLYIMDISLFSHDKLSICLLYCHILSE</sequence>